<dbReference type="PANTHER" id="PTHR31077">
    <property type="entry name" value="U4/U6.U5 SMALL NUCLEAR RIBONUCLEOPROTEIN 27 KDA PROTEIN"/>
    <property type="match status" value="1"/>
</dbReference>
<feature type="compositionally biased region" description="Basic and acidic residues" evidence="8">
    <location>
        <begin position="277"/>
        <end position="289"/>
    </location>
</feature>
<comment type="subunit">
    <text evidence="4">Part of a tri-snRNP complex.</text>
</comment>
<evidence type="ECO:0000256" key="3">
    <source>
        <dbReference type="ARBA" id="ARBA00008218"/>
    </source>
</evidence>
<dbReference type="InterPro" id="IPR013957">
    <property type="entry name" value="SNRNP27"/>
</dbReference>
<keyword evidence="5" id="KW-0507">mRNA processing</keyword>
<organism evidence="10 11">
    <name type="scientific">Sodiomyces alkalinus (strain CBS 110278 / VKM F-3762 / F11)</name>
    <name type="common">Alkaliphilic filamentous fungus</name>
    <dbReference type="NCBI Taxonomy" id="1314773"/>
    <lineage>
        <taxon>Eukaryota</taxon>
        <taxon>Fungi</taxon>
        <taxon>Dikarya</taxon>
        <taxon>Ascomycota</taxon>
        <taxon>Pezizomycotina</taxon>
        <taxon>Sordariomycetes</taxon>
        <taxon>Hypocreomycetidae</taxon>
        <taxon>Glomerellales</taxon>
        <taxon>Plectosphaerellaceae</taxon>
        <taxon>Sodiomyces</taxon>
    </lineage>
</organism>
<evidence type="ECO:0000256" key="2">
    <source>
        <dbReference type="ARBA" id="ARBA00004123"/>
    </source>
</evidence>
<feature type="compositionally biased region" description="Polar residues" evidence="8">
    <location>
        <begin position="208"/>
        <end position="224"/>
    </location>
</feature>
<dbReference type="GO" id="GO:0008380">
    <property type="term" value="P:RNA splicing"/>
    <property type="evidence" value="ECO:0007669"/>
    <property type="project" value="UniProtKB-KW"/>
</dbReference>
<dbReference type="RefSeq" id="XP_028469947.1">
    <property type="nucleotide sequence ID" value="XM_028614679.1"/>
</dbReference>
<dbReference type="GO" id="GO:0006397">
    <property type="term" value="P:mRNA processing"/>
    <property type="evidence" value="ECO:0007669"/>
    <property type="project" value="UniProtKB-KW"/>
</dbReference>
<comment type="function">
    <text evidence="1">May play a role in mRNA splicing.</text>
</comment>
<gene>
    <name evidence="10" type="ORF">SODALDRAFT_374504</name>
</gene>
<keyword evidence="6" id="KW-0508">mRNA splicing</keyword>
<comment type="subcellular location">
    <subcellularLocation>
        <location evidence="2">Nucleus</location>
    </subcellularLocation>
</comment>
<comment type="similarity">
    <text evidence="3">Belongs to the SNUT3 family.</text>
</comment>
<evidence type="ECO:0000256" key="5">
    <source>
        <dbReference type="ARBA" id="ARBA00022664"/>
    </source>
</evidence>
<dbReference type="AlphaFoldDB" id="A0A3N2Q5T9"/>
<proteinExistence type="inferred from homology"/>
<dbReference type="PANTHER" id="PTHR31077:SF1">
    <property type="entry name" value="U4_U6.U5 SMALL NUCLEAR RIBONUCLEOPROTEIN 27 KDA PROTEIN"/>
    <property type="match status" value="1"/>
</dbReference>
<protein>
    <recommendedName>
        <fullName evidence="9">U4/U6.U5 small nuclear ribonucleoprotein 27kDa protein domain-containing protein</fullName>
    </recommendedName>
</protein>
<name>A0A3N2Q5T9_SODAK</name>
<evidence type="ECO:0000256" key="7">
    <source>
        <dbReference type="ARBA" id="ARBA00023242"/>
    </source>
</evidence>
<dbReference type="Pfam" id="PF08648">
    <property type="entry name" value="SNRNP27"/>
    <property type="match status" value="1"/>
</dbReference>
<dbReference type="Proteomes" id="UP000272025">
    <property type="component" value="Unassembled WGS sequence"/>
</dbReference>
<dbReference type="GO" id="GO:0071011">
    <property type="term" value="C:precatalytic spliceosome"/>
    <property type="evidence" value="ECO:0007669"/>
    <property type="project" value="TreeGrafter"/>
</dbReference>
<evidence type="ECO:0000256" key="1">
    <source>
        <dbReference type="ARBA" id="ARBA00003632"/>
    </source>
</evidence>
<dbReference type="OrthoDB" id="21368at2759"/>
<reference evidence="10 11" key="1">
    <citation type="journal article" date="2018" name="Mol. Ecol.">
        <title>The obligate alkalophilic soda-lake fungus Sodiomyces alkalinus has shifted to a protein diet.</title>
        <authorList>
            <person name="Grum-Grzhimaylo A.A."/>
            <person name="Falkoski D.L."/>
            <person name="van den Heuvel J."/>
            <person name="Valero-Jimenez C.A."/>
            <person name="Min B."/>
            <person name="Choi I.G."/>
            <person name="Lipzen A."/>
            <person name="Daum C.G."/>
            <person name="Aanen D.K."/>
            <person name="Tsang A."/>
            <person name="Henrissat B."/>
            <person name="Bilanenko E.N."/>
            <person name="de Vries R.P."/>
            <person name="van Kan J.A.L."/>
            <person name="Grigoriev I.V."/>
            <person name="Debets A.J.M."/>
        </authorList>
    </citation>
    <scope>NUCLEOTIDE SEQUENCE [LARGE SCALE GENOMIC DNA]</scope>
    <source>
        <strain evidence="10 11">F11</strain>
    </source>
</reference>
<evidence type="ECO:0000256" key="8">
    <source>
        <dbReference type="SAM" id="MobiDB-lite"/>
    </source>
</evidence>
<keyword evidence="11" id="KW-1185">Reference proteome</keyword>
<dbReference type="EMBL" id="ML119051">
    <property type="protein sequence ID" value="ROT42141.1"/>
    <property type="molecule type" value="Genomic_DNA"/>
</dbReference>
<feature type="domain" description="U4/U6.U5 small nuclear ribonucleoprotein 27kDa protein" evidence="9">
    <location>
        <begin position="307"/>
        <end position="361"/>
    </location>
</feature>
<evidence type="ECO:0000259" key="9">
    <source>
        <dbReference type="Pfam" id="PF08648"/>
    </source>
</evidence>
<feature type="region of interest" description="Disordered" evidence="8">
    <location>
        <begin position="148"/>
        <end position="303"/>
    </location>
</feature>
<evidence type="ECO:0000313" key="11">
    <source>
        <dbReference type="Proteomes" id="UP000272025"/>
    </source>
</evidence>
<dbReference type="STRING" id="1314773.A0A3N2Q5T9"/>
<evidence type="ECO:0000313" key="10">
    <source>
        <dbReference type="EMBL" id="ROT42141.1"/>
    </source>
</evidence>
<evidence type="ECO:0000256" key="4">
    <source>
        <dbReference type="ARBA" id="ARBA00011825"/>
    </source>
</evidence>
<keyword evidence="7" id="KW-0539">Nucleus</keyword>
<feature type="compositionally biased region" description="Basic and acidic residues" evidence="8">
    <location>
        <begin position="252"/>
        <end position="270"/>
    </location>
</feature>
<dbReference type="GeneID" id="39583157"/>
<feature type="compositionally biased region" description="Acidic residues" evidence="8">
    <location>
        <begin position="293"/>
        <end position="303"/>
    </location>
</feature>
<accession>A0A3N2Q5T9</accession>
<sequence length="362" mass="38599">MHVTSINTCEDSIVSEFLSKSTLINLNQQHNLEALQYIVSPDAVAGTSQPIADNATIAAENEMETGLGTATGETTGVTGAIVTVATDQDHERDRTGIDRGRAIGTAAVTFATGQAAIGTGEIENGIPGIGKGGLKMYDVGETRMGMTSNYRTGDETTRILPRKRTKANPIFFPPDPRDRRRSASPRQPTASPPPAHAQPPTAHRPGSRQETTESLPTRVRSGSENPRKESHATMSFKVGGRHDSPYAADSGRSSERPDSGHGSPMEEDRRRGGRGRGRGESEGRGRDDGGDSGGDDDVDVEVDGDEDAMAMAAMMGFGGFGTTKGKKIVGNNVGGVRKEKKSEYRQYMNRQGGFNRPLSPTR</sequence>
<evidence type="ECO:0000256" key="6">
    <source>
        <dbReference type="ARBA" id="ARBA00023187"/>
    </source>
</evidence>